<dbReference type="Pfam" id="PF13393">
    <property type="entry name" value="tRNA-synt_His"/>
    <property type="match status" value="1"/>
</dbReference>
<organism evidence="13 14">
    <name type="scientific">Bifidobacterium pullorum</name>
    <dbReference type="NCBI Taxonomy" id="78448"/>
    <lineage>
        <taxon>Bacteria</taxon>
        <taxon>Bacillati</taxon>
        <taxon>Actinomycetota</taxon>
        <taxon>Actinomycetes</taxon>
        <taxon>Bifidobacteriales</taxon>
        <taxon>Bifidobacteriaceae</taxon>
        <taxon>Bifidobacterium</taxon>
    </lineage>
</organism>
<evidence type="ECO:0000256" key="11">
    <source>
        <dbReference type="SAM" id="MobiDB-lite"/>
    </source>
</evidence>
<dbReference type="NCBIfam" id="TIGR00459">
    <property type="entry name" value="aspS_bact"/>
    <property type="match status" value="1"/>
</dbReference>
<dbReference type="InterPro" id="IPR006195">
    <property type="entry name" value="aa-tRNA-synth_II"/>
</dbReference>
<comment type="catalytic activity">
    <reaction evidence="9">
        <text>tRNA(His) + L-histidine + ATP = L-histidyl-tRNA(His) + AMP + diphosphate + H(+)</text>
        <dbReference type="Rhea" id="RHEA:17313"/>
        <dbReference type="Rhea" id="RHEA-COMP:9665"/>
        <dbReference type="Rhea" id="RHEA-COMP:9689"/>
        <dbReference type="ChEBI" id="CHEBI:15378"/>
        <dbReference type="ChEBI" id="CHEBI:30616"/>
        <dbReference type="ChEBI" id="CHEBI:33019"/>
        <dbReference type="ChEBI" id="CHEBI:57595"/>
        <dbReference type="ChEBI" id="CHEBI:78442"/>
        <dbReference type="ChEBI" id="CHEBI:78527"/>
        <dbReference type="ChEBI" id="CHEBI:456215"/>
        <dbReference type="EC" id="6.1.1.21"/>
    </reaction>
</comment>
<keyword evidence="7 10" id="KW-0648">Protein biosynthesis</keyword>
<feature type="binding site" evidence="10">
    <location>
        <position position="628"/>
    </location>
    <ligand>
        <name>L-aspartate</name>
        <dbReference type="ChEBI" id="CHEBI:29991"/>
    </ligand>
</feature>
<feature type="binding site" evidence="10">
    <location>
        <position position="905"/>
    </location>
    <ligand>
        <name>L-aspartate</name>
        <dbReference type="ChEBI" id="CHEBI:29991"/>
    </ligand>
</feature>
<comment type="function">
    <text evidence="10">Aspartyl-tRNA synthetase with relaxed tRNA specificity since it is able to aspartylate not only its cognate tRNA(Asp) but also tRNA(Asn). Reaction proceeds in two steps: L-aspartate is first activated by ATP to form Asp-AMP and then transferred to the acceptor end of tRNA(Asp/Asn).</text>
</comment>
<dbReference type="GO" id="GO:0005737">
    <property type="term" value="C:cytoplasm"/>
    <property type="evidence" value="ECO:0007669"/>
    <property type="project" value="UniProtKB-SubCell"/>
</dbReference>
<comment type="caution">
    <text evidence="13">The sequence shown here is derived from an EMBL/GenBank/DDBJ whole genome shotgun (WGS) entry which is preliminary data.</text>
</comment>
<dbReference type="SUPFAM" id="SSF50249">
    <property type="entry name" value="Nucleic acid-binding proteins"/>
    <property type="match status" value="1"/>
</dbReference>
<feature type="region of interest" description="Disordered" evidence="11">
    <location>
        <begin position="404"/>
        <end position="426"/>
    </location>
</feature>
<reference evidence="13 14" key="1">
    <citation type="submission" date="2014-03" db="EMBL/GenBank/DDBJ databases">
        <title>Genomics of Bifidobacteria.</title>
        <authorList>
            <person name="Ventura M."/>
            <person name="Milani C."/>
            <person name="Lugli G.A."/>
        </authorList>
    </citation>
    <scope>NUCLEOTIDE SEQUENCE [LARGE SCALE GENOMIC DNA]</scope>
    <source>
        <strain evidence="13 14">LMG 21816</strain>
    </source>
</reference>
<keyword evidence="3 10" id="KW-0963">Cytoplasm</keyword>
<dbReference type="InterPro" id="IPR047090">
    <property type="entry name" value="AspRS_core"/>
</dbReference>
<evidence type="ECO:0000313" key="13">
    <source>
        <dbReference type="EMBL" id="KFI83457.1"/>
    </source>
</evidence>
<feature type="domain" description="Aminoacyl-transfer RNA synthetases class-II family profile" evidence="12">
    <location>
        <begin position="595"/>
        <end position="1012"/>
    </location>
</feature>
<dbReference type="Pfam" id="PF01336">
    <property type="entry name" value="tRNA_anti-codon"/>
    <property type="match status" value="1"/>
</dbReference>
<evidence type="ECO:0000313" key="14">
    <source>
        <dbReference type="Proteomes" id="UP000029109"/>
    </source>
</evidence>
<evidence type="ECO:0000256" key="8">
    <source>
        <dbReference type="ARBA" id="ARBA00023146"/>
    </source>
</evidence>
<dbReference type="Proteomes" id="UP000029109">
    <property type="component" value="Unassembled WGS sequence"/>
</dbReference>
<gene>
    <name evidence="10" type="primary">aspS</name>
    <name evidence="13" type="ORF">BPULL_1630</name>
</gene>
<dbReference type="InterPro" id="IPR004154">
    <property type="entry name" value="Anticodon-bd"/>
</dbReference>
<dbReference type="EC" id="6.1.1.23" evidence="10"/>
<comment type="subcellular location">
    <subcellularLocation>
        <location evidence="10">Cytoplasm</location>
    </subcellularLocation>
</comment>
<feature type="binding site" evidence="10">
    <location>
        <position position="683"/>
    </location>
    <ligand>
        <name>ATP</name>
        <dbReference type="ChEBI" id="CHEBI:30616"/>
    </ligand>
</feature>
<dbReference type="GO" id="GO:0004815">
    <property type="term" value="F:aspartate-tRNA ligase activity"/>
    <property type="evidence" value="ECO:0007669"/>
    <property type="project" value="UniProtKB-UniRule"/>
</dbReference>
<feature type="domain" description="Aminoacyl-transfer RNA synthetases class-II family profile" evidence="12">
    <location>
        <begin position="1"/>
        <end position="344"/>
    </location>
</feature>
<feature type="site" description="Important for tRNA non-discrimination" evidence="10">
    <location>
        <position position="483"/>
    </location>
</feature>
<name>A0A7V8KR48_9BIFI</name>
<dbReference type="Gene3D" id="3.30.930.10">
    <property type="entry name" value="Bira Bifunctional Protein, Domain 2"/>
    <property type="match status" value="2"/>
</dbReference>
<dbReference type="InterPro" id="IPR004115">
    <property type="entry name" value="GAD-like_sf"/>
</dbReference>
<sequence>MEQRVIDTLRKVFELNGFIGIETRAVEPGSSLLKKGETSKEIYLLSRLQEVGQENDTPVEDRLGLHFDLTVPLSRYVVEHANDLAFPFKRWQIQKVWRGERPQEGRFREFVQADIDVIGNGELPDHYEVELPLVMVSALEALREFGLPKATVHANNRKLSEGFYRGLGLNDIEGVLREIDKLDKIGADEVAKLLVGECGASEAQAVACLELANLTAANGAELAERFDALCAAHGIATDSDAYVLARQGLDTLAMIVDEAARIRPGSVIADLKIARGLDYYTGSVYETFLDGAASLGSICSGGRYDNLASQGNRKYPGVGLSIGLSRLVSYMLHTAGAKASRISPAAVLVAVWNEEDRAASNEIAGRLRARGIATDVAPTAAKLGKQIKYADKLGIPYVWFPRGPERSGSRGRGEEHRDGRPGTGRCQVVGAGYAGCPANRGDSRSGSSMSQTAYRTHHATEVTEALVGEQVTLAGWVDRRRDHGGVAFVDLRDSSGLVQVVINDEEMARPLRSEFVVRVIGAVRLRPEGNENEHLATGKVEVVARSIEILAKSDALPFQVSTALENESENKLPGEDVRLKYRYLDLRRPSMQRNIKLRSDMAKAARQALDEMGFTEVETPTMIKSTPEGARDFLVPARLVPGSWYALPQSPQLLKQLLMVSGVERYYQIARCYRDEDFRADRQPEFTQLDMEMAFVDQEDVIAMAEKVIAAIWKAAGYEVKLPIQRITWQEAMDKYGTDKPDLRFGNELIELTDYFKDTPFRVFQAPYVGAVLFKGGAATPRRQFDAWQDWAKQRGAKGLAYVVFAEDGELKGPVAKNLSEAERAGLKEAVGAEDGDAVFFAAGPRTSSQNLLGAVRVELADRAGLLKPDDFAFTWVVDFPLFKSTEDEDDDDVAVGHSKWTSMHHPFTMPSADWIDTFDQDPEHAMSDSYDIVCNGEEMGGGSVRIHRDDIQDRVLDVLGISKEEADEKFGFLLEAFKYGAPPHAGIALGWDRTASILAGTDTIRDVIAFPKAGGGRDPLTGAPAPITDEQRAETGVDYDPDEDED</sequence>
<evidence type="ECO:0000256" key="9">
    <source>
        <dbReference type="ARBA" id="ARBA00047639"/>
    </source>
</evidence>
<dbReference type="PRINTS" id="PR01042">
    <property type="entry name" value="TRNASYNTHASP"/>
</dbReference>
<feature type="binding site" evidence="10">
    <location>
        <begin position="991"/>
        <end position="994"/>
    </location>
    <ligand>
        <name>ATP</name>
        <dbReference type="ChEBI" id="CHEBI:30616"/>
    </ligand>
</feature>
<dbReference type="GO" id="GO:0003676">
    <property type="term" value="F:nucleic acid binding"/>
    <property type="evidence" value="ECO:0007669"/>
    <property type="project" value="InterPro"/>
</dbReference>
<dbReference type="InterPro" id="IPR045864">
    <property type="entry name" value="aa-tRNA-synth_II/BPL/LPL"/>
</dbReference>
<feature type="compositionally biased region" description="Basic and acidic residues" evidence="11">
    <location>
        <begin position="404"/>
        <end position="420"/>
    </location>
</feature>
<dbReference type="SUPFAM" id="SSF55261">
    <property type="entry name" value="GAD domain-like"/>
    <property type="match status" value="1"/>
</dbReference>
<dbReference type="NCBIfam" id="TIGR00442">
    <property type="entry name" value="hisS"/>
    <property type="match status" value="1"/>
</dbReference>
<protein>
    <recommendedName>
        <fullName evidence="10">Aspartate--tRNA(Asp/Asn) ligase</fullName>
        <ecNumber evidence="10">6.1.1.23</ecNumber>
    </recommendedName>
    <alternativeName>
        <fullName evidence="10">Aspartyl-tRNA synthetase</fullName>
        <shortName evidence="10">AspRS</shortName>
    </alternativeName>
    <alternativeName>
        <fullName evidence="10">Non-discriminating aspartyl-tRNA synthetase</fullName>
        <shortName evidence="10">ND-AspRS</shortName>
    </alternativeName>
</protein>
<evidence type="ECO:0000256" key="2">
    <source>
        <dbReference type="ARBA" id="ARBA00011738"/>
    </source>
</evidence>
<dbReference type="Gene3D" id="3.30.1360.30">
    <property type="entry name" value="GAD-like domain"/>
    <property type="match status" value="1"/>
</dbReference>
<accession>A0A7V8KR48</accession>
<evidence type="ECO:0000256" key="3">
    <source>
        <dbReference type="ARBA" id="ARBA00022490"/>
    </source>
</evidence>
<dbReference type="InterPro" id="IPR029351">
    <property type="entry name" value="GAD_dom"/>
</dbReference>
<feature type="compositionally biased region" description="Acidic residues" evidence="11">
    <location>
        <begin position="1038"/>
        <end position="1047"/>
    </location>
</feature>
<dbReference type="InterPro" id="IPR041715">
    <property type="entry name" value="HisRS-like_core"/>
</dbReference>
<dbReference type="Gene3D" id="3.40.50.800">
    <property type="entry name" value="Anticodon-binding domain"/>
    <property type="match status" value="1"/>
</dbReference>
<keyword evidence="5 10" id="KW-0547">Nucleotide-binding</keyword>
<dbReference type="Pfam" id="PF03129">
    <property type="entry name" value="HGTP_anticodon"/>
    <property type="match status" value="1"/>
</dbReference>
<dbReference type="Pfam" id="PF02938">
    <property type="entry name" value="GAD"/>
    <property type="match status" value="1"/>
</dbReference>
<dbReference type="SUPFAM" id="SSF55681">
    <property type="entry name" value="Class II aaRS and biotin synthetases"/>
    <property type="match status" value="2"/>
</dbReference>
<proteinExistence type="inferred from homology"/>
<keyword evidence="4 10" id="KW-0436">Ligase</keyword>
<evidence type="ECO:0000259" key="12">
    <source>
        <dbReference type="PROSITE" id="PS50862"/>
    </source>
</evidence>
<evidence type="ECO:0000256" key="1">
    <source>
        <dbReference type="ARBA" id="ARBA00006303"/>
    </source>
</evidence>
<dbReference type="PROSITE" id="PS50862">
    <property type="entry name" value="AA_TRNA_LIGASE_II"/>
    <property type="match status" value="2"/>
</dbReference>
<feature type="region of interest" description="Disordered" evidence="11">
    <location>
        <begin position="1013"/>
        <end position="1047"/>
    </location>
</feature>
<dbReference type="Gene3D" id="2.40.50.140">
    <property type="entry name" value="Nucleic acid-binding proteins"/>
    <property type="match status" value="1"/>
</dbReference>
<feature type="region of interest" description="Aspartate" evidence="10">
    <location>
        <begin position="652"/>
        <end position="655"/>
    </location>
</feature>
<feature type="binding site" evidence="10">
    <location>
        <position position="939"/>
    </location>
    <ligand>
        <name>ATP</name>
        <dbReference type="ChEBI" id="CHEBI:30616"/>
    </ligand>
</feature>
<dbReference type="InterPro" id="IPR036621">
    <property type="entry name" value="Anticodon-bd_dom_sf"/>
</dbReference>
<dbReference type="PANTHER" id="PTHR22594:SF5">
    <property type="entry name" value="ASPARTATE--TRNA LIGASE, MITOCHONDRIAL"/>
    <property type="match status" value="1"/>
</dbReference>
<dbReference type="InterPro" id="IPR004365">
    <property type="entry name" value="NA-bd_OB_tRNA"/>
</dbReference>
<dbReference type="InterPro" id="IPR012340">
    <property type="entry name" value="NA-bd_OB-fold"/>
</dbReference>
<dbReference type="CDD" id="cd00773">
    <property type="entry name" value="HisRS-like_core"/>
    <property type="match status" value="1"/>
</dbReference>
<dbReference type="PANTHER" id="PTHR22594">
    <property type="entry name" value="ASPARTYL/LYSYL-TRNA SYNTHETASE"/>
    <property type="match status" value="1"/>
</dbReference>
<dbReference type="CDD" id="cd04317">
    <property type="entry name" value="EcAspRS_like_N"/>
    <property type="match status" value="1"/>
</dbReference>
<dbReference type="CDD" id="cd00777">
    <property type="entry name" value="AspRS_core"/>
    <property type="match status" value="1"/>
</dbReference>
<evidence type="ECO:0000256" key="5">
    <source>
        <dbReference type="ARBA" id="ARBA00022741"/>
    </source>
</evidence>
<dbReference type="InterPro" id="IPR015807">
    <property type="entry name" value="His-tRNA-ligase"/>
</dbReference>
<feature type="binding site" evidence="10">
    <location>
        <begin position="674"/>
        <end position="676"/>
    </location>
    <ligand>
        <name>ATP</name>
        <dbReference type="ChEBI" id="CHEBI:30616"/>
    </ligand>
</feature>
<feature type="binding site" evidence="10">
    <location>
        <position position="674"/>
    </location>
    <ligand>
        <name>L-aspartate</name>
        <dbReference type="ChEBI" id="CHEBI:29991"/>
    </ligand>
</feature>
<dbReference type="InterPro" id="IPR004524">
    <property type="entry name" value="Asp-tRNA-ligase_1"/>
</dbReference>
<dbReference type="InterPro" id="IPR002312">
    <property type="entry name" value="Asp/Asn-tRNA-synth_IIb"/>
</dbReference>
<comment type="catalytic activity">
    <reaction evidence="10">
        <text>tRNA(Asx) + L-aspartate + ATP = L-aspartyl-tRNA(Asx) + AMP + diphosphate</text>
        <dbReference type="Rhea" id="RHEA:18349"/>
        <dbReference type="Rhea" id="RHEA-COMP:9710"/>
        <dbReference type="Rhea" id="RHEA-COMP:9711"/>
        <dbReference type="ChEBI" id="CHEBI:29991"/>
        <dbReference type="ChEBI" id="CHEBI:30616"/>
        <dbReference type="ChEBI" id="CHEBI:33019"/>
        <dbReference type="ChEBI" id="CHEBI:78442"/>
        <dbReference type="ChEBI" id="CHEBI:78516"/>
        <dbReference type="ChEBI" id="CHEBI:456215"/>
        <dbReference type="EC" id="6.1.1.23"/>
    </reaction>
</comment>
<dbReference type="HAMAP" id="MF_00044">
    <property type="entry name" value="Asp_tRNA_synth_type1"/>
    <property type="match status" value="1"/>
</dbReference>
<dbReference type="AlphaFoldDB" id="A0A7V8KR48"/>
<evidence type="ECO:0000256" key="7">
    <source>
        <dbReference type="ARBA" id="ARBA00022917"/>
    </source>
</evidence>
<keyword evidence="8 10" id="KW-0030">Aminoacyl-tRNA synthetase</keyword>
<dbReference type="EMBL" id="JGZJ01000006">
    <property type="protein sequence ID" value="KFI83457.1"/>
    <property type="molecule type" value="Genomic_DNA"/>
</dbReference>
<dbReference type="GO" id="GO:0006427">
    <property type="term" value="P:histidyl-tRNA aminoacylation"/>
    <property type="evidence" value="ECO:0007669"/>
    <property type="project" value="UniProtKB-UniRule"/>
</dbReference>
<dbReference type="SUPFAM" id="SSF52954">
    <property type="entry name" value="Class II aaRS ABD-related"/>
    <property type="match status" value="1"/>
</dbReference>
<feature type="site" description="Important for tRNA non-discrimination" evidence="10">
    <location>
        <position position="529"/>
    </location>
</feature>
<dbReference type="GO" id="GO:0005524">
    <property type="term" value="F:ATP binding"/>
    <property type="evidence" value="ECO:0007669"/>
    <property type="project" value="UniProtKB-UniRule"/>
</dbReference>
<dbReference type="InterPro" id="IPR047089">
    <property type="entry name" value="Asp-tRNA-ligase_1_N"/>
</dbReference>
<dbReference type="Pfam" id="PF00152">
    <property type="entry name" value="tRNA-synt_2"/>
    <property type="match status" value="1"/>
</dbReference>
<evidence type="ECO:0000256" key="6">
    <source>
        <dbReference type="ARBA" id="ARBA00022840"/>
    </source>
</evidence>
<keyword evidence="6 10" id="KW-0067">ATP-binding</keyword>
<dbReference type="GO" id="GO:0004821">
    <property type="term" value="F:histidine-tRNA ligase activity"/>
    <property type="evidence" value="ECO:0007669"/>
    <property type="project" value="UniProtKB-UniRule"/>
</dbReference>
<dbReference type="InterPro" id="IPR004364">
    <property type="entry name" value="Aa-tRNA-synt_II"/>
</dbReference>
<feature type="binding site" evidence="10">
    <location>
        <position position="946"/>
    </location>
    <ligand>
        <name>L-aspartate</name>
        <dbReference type="ChEBI" id="CHEBI:29991"/>
    </ligand>
</feature>
<comment type="subunit">
    <text evidence="2 10">Homodimer.</text>
</comment>
<comment type="similarity">
    <text evidence="1 10">Belongs to the class-II aminoacyl-tRNA synthetase family. Type 1 subfamily.</text>
</comment>
<evidence type="ECO:0000256" key="4">
    <source>
        <dbReference type="ARBA" id="ARBA00022598"/>
    </source>
</evidence>
<dbReference type="GO" id="GO:0050560">
    <property type="term" value="F:aspartate-tRNA(Asn) ligase activity"/>
    <property type="evidence" value="ECO:0007669"/>
    <property type="project" value="UniProtKB-EC"/>
</dbReference>
<dbReference type="GO" id="GO:0006422">
    <property type="term" value="P:aspartyl-tRNA aminoacylation"/>
    <property type="evidence" value="ECO:0007669"/>
    <property type="project" value="UniProtKB-UniRule"/>
</dbReference>
<dbReference type="NCBIfam" id="NF001750">
    <property type="entry name" value="PRK00476.1"/>
    <property type="match status" value="1"/>
</dbReference>
<evidence type="ECO:0000256" key="10">
    <source>
        <dbReference type="HAMAP-Rule" id="MF_00044"/>
    </source>
</evidence>